<feature type="compositionally biased region" description="Polar residues" evidence="1">
    <location>
        <begin position="55"/>
        <end position="66"/>
    </location>
</feature>
<dbReference type="InParanoid" id="V5FIL1"/>
<dbReference type="OrthoDB" id="4489171at2759"/>
<feature type="compositionally biased region" description="Low complexity" evidence="1">
    <location>
        <begin position="706"/>
        <end position="719"/>
    </location>
</feature>
<gene>
    <name evidence="2" type="ORF">PVAR5_6294</name>
</gene>
<dbReference type="EMBL" id="BAUL01000208">
    <property type="protein sequence ID" value="GAD97614.1"/>
    <property type="molecule type" value="Genomic_DNA"/>
</dbReference>
<dbReference type="PANTHER" id="PTHR39597">
    <property type="entry name" value="UBA DOMAIN-CONTAINING PROTEIN RUP1"/>
    <property type="match status" value="1"/>
</dbReference>
<organism evidence="2 3">
    <name type="scientific">Byssochlamys spectabilis (strain No. 5 / NBRC 109023)</name>
    <name type="common">Paecilomyces variotii</name>
    <dbReference type="NCBI Taxonomy" id="1356009"/>
    <lineage>
        <taxon>Eukaryota</taxon>
        <taxon>Fungi</taxon>
        <taxon>Dikarya</taxon>
        <taxon>Ascomycota</taxon>
        <taxon>Pezizomycotina</taxon>
        <taxon>Eurotiomycetes</taxon>
        <taxon>Eurotiomycetidae</taxon>
        <taxon>Eurotiales</taxon>
        <taxon>Thermoascaceae</taxon>
        <taxon>Paecilomyces</taxon>
    </lineage>
</organism>
<dbReference type="InterPro" id="IPR055335">
    <property type="entry name" value="Ucp6/RUP1"/>
</dbReference>
<dbReference type="AlphaFoldDB" id="V5FIL1"/>
<dbReference type="GO" id="GO:0016579">
    <property type="term" value="P:protein deubiquitination"/>
    <property type="evidence" value="ECO:0007669"/>
    <property type="project" value="TreeGrafter"/>
</dbReference>
<dbReference type="eggNOG" id="ENOG502S0Z0">
    <property type="taxonomic scope" value="Eukaryota"/>
</dbReference>
<feature type="region of interest" description="Disordered" evidence="1">
    <location>
        <begin position="43"/>
        <end position="121"/>
    </location>
</feature>
<dbReference type="HOGENOM" id="CLU_005620_0_0_1"/>
<feature type="region of interest" description="Disordered" evidence="1">
    <location>
        <begin position="607"/>
        <end position="629"/>
    </location>
</feature>
<protein>
    <recommendedName>
        <fullName evidence="4">Ubiquitin interaction motif protein</fullName>
    </recommendedName>
</protein>
<evidence type="ECO:0000313" key="3">
    <source>
        <dbReference type="Proteomes" id="UP000018001"/>
    </source>
</evidence>
<dbReference type="SUPFAM" id="SSF46934">
    <property type="entry name" value="UBA-like"/>
    <property type="match status" value="1"/>
</dbReference>
<dbReference type="Proteomes" id="UP000018001">
    <property type="component" value="Unassembled WGS sequence"/>
</dbReference>
<name>V5FIL1_BYSSN</name>
<dbReference type="InterPro" id="IPR009060">
    <property type="entry name" value="UBA-like_sf"/>
</dbReference>
<feature type="compositionally biased region" description="Polar residues" evidence="1">
    <location>
        <begin position="747"/>
        <end position="757"/>
    </location>
</feature>
<dbReference type="GO" id="GO:0061640">
    <property type="term" value="P:cytoskeleton-dependent cytokinesis"/>
    <property type="evidence" value="ECO:0007669"/>
    <property type="project" value="InterPro"/>
</dbReference>
<dbReference type="InterPro" id="IPR009991">
    <property type="entry name" value="DCTN3"/>
</dbReference>
<dbReference type="Pfam" id="PF07426">
    <property type="entry name" value="Dynactin_p22"/>
    <property type="match status" value="1"/>
</dbReference>
<feature type="region of interest" description="Disordered" evidence="1">
    <location>
        <begin position="665"/>
        <end position="769"/>
    </location>
</feature>
<dbReference type="GO" id="GO:0005829">
    <property type="term" value="C:cytosol"/>
    <property type="evidence" value="ECO:0007669"/>
    <property type="project" value="TreeGrafter"/>
</dbReference>
<feature type="compositionally biased region" description="Basic and acidic residues" evidence="1">
    <location>
        <begin position="680"/>
        <end position="700"/>
    </location>
</feature>
<dbReference type="Pfam" id="PF14555">
    <property type="entry name" value="UBA_4"/>
    <property type="match status" value="1"/>
</dbReference>
<reference evidence="3" key="1">
    <citation type="journal article" date="2014" name="Genome Announc.">
        <title>Draft genome sequence of the formaldehyde-resistant fungus Byssochlamys spectabilis No. 5 (anamorph Paecilomyces variotii No. 5) (NBRC109023).</title>
        <authorList>
            <person name="Oka T."/>
            <person name="Ekino K."/>
            <person name="Fukuda K."/>
            <person name="Nomura Y."/>
        </authorList>
    </citation>
    <scope>NUCLEOTIDE SEQUENCE [LARGE SCALE GENOMIC DNA]</scope>
    <source>
        <strain evidence="3">No. 5 / NBRC 109023</strain>
    </source>
</reference>
<dbReference type="GO" id="GO:0005634">
    <property type="term" value="C:nucleus"/>
    <property type="evidence" value="ECO:0007669"/>
    <property type="project" value="TreeGrafter"/>
</dbReference>
<evidence type="ECO:0000313" key="2">
    <source>
        <dbReference type="EMBL" id="GAD97614.1"/>
    </source>
</evidence>
<feature type="compositionally biased region" description="Low complexity" evidence="1">
    <location>
        <begin position="105"/>
        <end position="121"/>
    </location>
</feature>
<sequence length="1190" mass="131778">MAEPSEEAITDFVSFTSASREQAISYLKANDLNSQKAINAYFENPAGPEPEATQFYGSQDVPSFNIENPEPAPSTNYVAPPSRPPSRVNMQQLPEAPRHGEKADLSTANTTGTGNNSEGLTLAEREERDIQQAMAMSLDQNFGDQETGVTSSAAPNFGPATRDNYDSGEWAMTLFNPSSREAIISPDPHDRKRTGDKPAFFRPSQEGLHLGGLLTILHSIPLAREALLLREKVLPDYGYDPQWWNGQPINAPKIVSLDDVYSDDDDWDDVLYEAQRSIAFLDSTERAFGSVDALASFKSMSTYGPDAAVPKFLETWHAAAERACPENKLATTFTSHAVKQSLSGTDTPIERSFVTLECFEEPEQGQTLYDVLDRTVWADRPGEELDDVWLDHVADVLTIRLENSKPSASSLQVKIPATFYLDRYLRACRDIAREFRTSRLEAYQEIARLENVMDRFTVSKSLVNKGFTSKEILEKAAVASALALPKNLANGATGDSLTPEAANEEGQRLANELRAISGKIEGKLKELEVRRQNALETLRGYSKALTEPSDTPSDPPNCKYSLRGVCTEPHITYVLRRHVERHSEDLMDIDKARDEWQWWRISFSTDDAKTQESDSSRGNGTGKYVAPPNTDVIGYTARKVREIEVLRAAREESKSVLLVYANSNAVQSEESPAPSTLQEFVKRDNESFESELKEAERELQDEAAQDEQQAPSQEQPEPGEQSKDAQPISDDSAPASSENIPGYEAPTSDQDATQGQEMQEKGGMTVESDSIAGSTIELLEARLRRLEYFLTGDVNWTGQPTPAPKPEGLDDTVARRLARMESGLQALSKTIPAIHDVLQLHDRHPDLFRSIPQQDTPTSLTVQNLASIVLSYASAFPETASRLTSLNDLPIPDAEASASLVELQPRLDRLAKVQEEQAREVSELRTRSARILQRWYEIGLVGSGECWADWEGRLEEVDREVRREEVIPSRGALEFKGVKVQDKQPQPFQIFHFHARCWRQTLPYGRFLRVQPGAPYLETHGFAGTHWPEILVSESGEESGEEVAGQCCSIEVRIHRSETAQAMAALTSRVSNAATMIHRPQGPSNGEEQRAIRSPPVEITGDPGVQGRLGVRPRADQPGVSSPLELLFEPLETRLAPSGTASPLPITILRSQVSSSVDFLSFFHRLFFSSHVSYFFSSPQPGAAFASLGA</sequence>
<feature type="region of interest" description="Disordered" evidence="1">
    <location>
        <begin position="1095"/>
        <end position="1116"/>
    </location>
</feature>
<proteinExistence type="predicted"/>
<dbReference type="Gene3D" id="1.10.8.10">
    <property type="entry name" value="DNA helicase RuvA subunit, C-terminal domain"/>
    <property type="match status" value="1"/>
</dbReference>
<dbReference type="CDD" id="cd14273">
    <property type="entry name" value="UBA_TAP-C_like"/>
    <property type="match status" value="1"/>
</dbReference>
<dbReference type="PANTHER" id="PTHR39597:SF1">
    <property type="entry name" value="UBA DOMAIN-CONTAINING PROTEIN RUP1"/>
    <property type="match status" value="1"/>
</dbReference>
<accession>V5FIL1</accession>
<dbReference type="GO" id="GO:0005869">
    <property type="term" value="C:dynactin complex"/>
    <property type="evidence" value="ECO:0007669"/>
    <property type="project" value="InterPro"/>
</dbReference>
<feature type="compositionally biased region" description="Polar residues" evidence="1">
    <location>
        <begin position="665"/>
        <end position="678"/>
    </location>
</feature>
<comment type="caution">
    <text evidence="2">The sequence shown here is derived from an EMBL/GenBank/DDBJ whole genome shotgun (WGS) entry which is preliminary data.</text>
</comment>
<evidence type="ECO:0008006" key="4">
    <source>
        <dbReference type="Google" id="ProtNLM"/>
    </source>
</evidence>
<keyword evidence="3" id="KW-1185">Reference proteome</keyword>
<evidence type="ECO:0000256" key="1">
    <source>
        <dbReference type="SAM" id="MobiDB-lite"/>
    </source>
</evidence>